<sequence length="157" mass="17830">MKTRRSRHAFGLPHRVHGGAHSWKALSCPSPIRSALLHAPWVNLTCLGSRLFENYCYHNYNVQCGHPSHPLTLTPPSLAPHIWREERIGERAFPSLHPNSHHQEQRDSSGLLRTHLFPSGIMYKLWKRDNFQGTLRAFKAAMTRDVVPPCATADADP</sequence>
<proteinExistence type="predicted"/>
<accession>A0AAV2JC57</accession>
<dbReference type="Proteomes" id="UP001497482">
    <property type="component" value="Chromosome 12"/>
</dbReference>
<dbReference type="EMBL" id="OZ035834">
    <property type="protein sequence ID" value="CAL1575173.1"/>
    <property type="molecule type" value="Genomic_DNA"/>
</dbReference>
<organism evidence="1 2">
    <name type="scientific">Knipowitschia caucasica</name>
    <name type="common">Caucasian dwarf goby</name>
    <name type="synonym">Pomatoschistus caucasicus</name>
    <dbReference type="NCBI Taxonomy" id="637954"/>
    <lineage>
        <taxon>Eukaryota</taxon>
        <taxon>Metazoa</taxon>
        <taxon>Chordata</taxon>
        <taxon>Craniata</taxon>
        <taxon>Vertebrata</taxon>
        <taxon>Euteleostomi</taxon>
        <taxon>Actinopterygii</taxon>
        <taxon>Neopterygii</taxon>
        <taxon>Teleostei</taxon>
        <taxon>Neoteleostei</taxon>
        <taxon>Acanthomorphata</taxon>
        <taxon>Gobiaria</taxon>
        <taxon>Gobiiformes</taxon>
        <taxon>Gobioidei</taxon>
        <taxon>Gobiidae</taxon>
        <taxon>Gobiinae</taxon>
        <taxon>Knipowitschia</taxon>
    </lineage>
</organism>
<name>A0AAV2JC57_KNICA</name>
<dbReference type="AlphaFoldDB" id="A0AAV2JC57"/>
<evidence type="ECO:0000313" key="1">
    <source>
        <dbReference type="EMBL" id="CAL1575173.1"/>
    </source>
</evidence>
<gene>
    <name evidence="1" type="ORF">KC01_LOCUS6791</name>
</gene>
<evidence type="ECO:0000313" key="2">
    <source>
        <dbReference type="Proteomes" id="UP001497482"/>
    </source>
</evidence>
<reference evidence="1 2" key="1">
    <citation type="submission" date="2024-04" db="EMBL/GenBank/DDBJ databases">
        <authorList>
            <person name="Waldvogel A.-M."/>
            <person name="Schoenle A."/>
        </authorList>
    </citation>
    <scope>NUCLEOTIDE SEQUENCE [LARGE SCALE GENOMIC DNA]</scope>
</reference>
<keyword evidence="2" id="KW-1185">Reference proteome</keyword>
<protein>
    <submittedName>
        <fullName evidence="1">Uncharacterized protein</fullName>
    </submittedName>
</protein>